<name>A0ABM7NTD8_9VIRU</name>
<dbReference type="GeneID" id="80558542"/>
<dbReference type="Pfam" id="PF00176">
    <property type="entry name" value="SNF2-rel_dom"/>
    <property type="match status" value="1"/>
</dbReference>
<keyword evidence="6" id="KW-0347">Helicase</keyword>
<feature type="domain" description="Helicase ATP-binding" evidence="4">
    <location>
        <begin position="12"/>
        <end position="149"/>
    </location>
</feature>
<dbReference type="Pfam" id="PF00271">
    <property type="entry name" value="Helicase_C"/>
    <property type="match status" value="1"/>
</dbReference>
<dbReference type="RefSeq" id="YP_010841945.1">
    <property type="nucleotide sequence ID" value="NC_079139.1"/>
</dbReference>
<dbReference type="PROSITE" id="PS51194">
    <property type="entry name" value="HELICASE_CTER"/>
    <property type="match status" value="1"/>
</dbReference>
<dbReference type="InterPro" id="IPR050628">
    <property type="entry name" value="SNF2_RAD54_helicase_TF"/>
</dbReference>
<protein>
    <submittedName>
        <fullName evidence="6">ATP-dependent RNA helicase</fullName>
    </submittedName>
</protein>
<dbReference type="SMART" id="SM00490">
    <property type="entry name" value="HELICc"/>
    <property type="match status" value="1"/>
</dbReference>
<feature type="domain" description="Helicase C-terminal" evidence="5">
    <location>
        <begin position="271"/>
        <end position="429"/>
    </location>
</feature>
<keyword evidence="7" id="KW-1185">Reference proteome</keyword>
<proteinExistence type="predicted"/>
<evidence type="ECO:0000313" key="6">
    <source>
        <dbReference type="EMBL" id="BCS83337.1"/>
    </source>
</evidence>
<dbReference type="InterPro" id="IPR027417">
    <property type="entry name" value="P-loop_NTPase"/>
</dbReference>
<dbReference type="InterPro" id="IPR014001">
    <property type="entry name" value="Helicase_ATP-bd"/>
</dbReference>
<dbReference type="PROSITE" id="PS51192">
    <property type="entry name" value="HELICASE_ATP_BIND_1"/>
    <property type="match status" value="1"/>
</dbReference>
<dbReference type="GO" id="GO:0004386">
    <property type="term" value="F:helicase activity"/>
    <property type="evidence" value="ECO:0007669"/>
    <property type="project" value="UniProtKB-KW"/>
</dbReference>
<evidence type="ECO:0000256" key="2">
    <source>
        <dbReference type="ARBA" id="ARBA00022801"/>
    </source>
</evidence>
<dbReference type="SUPFAM" id="SSF52540">
    <property type="entry name" value="P-loop containing nucleoside triphosphate hydrolases"/>
    <property type="match status" value="1"/>
</dbReference>
<dbReference type="InterPro" id="IPR001650">
    <property type="entry name" value="Helicase_C-like"/>
</dbReference>
<keyword evidence="3" id="KW-0067">ATP-binding</keyword>
<sequence length="440" mass="51177">MIVLNPHQKTPIRFMKKNRGIILFHSTGAGKSLTALYSVYQFDYNITIIGPKSSKKAFIDNINKADMDINRFTFYTYTKIKKILESDITFFKNTSVIVDEAHTLRNENMYNLYIASALMIAPKVILLTATPVVNYFNDLSVLVNIVKGQDVLPTDRLLFDHMFYDEETMLLINTNTLFNKLLNSISYYKTTDTINYPSSKTHIMEVEMDYMQIDEYKYYIKKIIYGDTNVPDNYDIFNINYGLLPNKKRNFFLNVTRQLSNIAKQADFSPKIQEIIDKITKGPYPIVVYSNFLKNGIYSIAVLLEKNNISYKIISGFVTQDKLNIIVNNYNNGMFKVLLLSSAGSESLDLKNTRQVHIMEPHWNESKITQVIGRSIRYGSHINLPIEERKVDIYRWISIFPEQYKNISADQYLMELSLKKTKLWNKYLEIVIDASIENNH</sequence>
<accession>A0ABM7NTD8</accession>
<dbReference type="SMART" id="SM00487">
    <property type="entry name" value="DEXDc"/>
    <property type="match status" value="1"/>
</dbReference>
<dbReference type="Proteomes" id="UP001321479">
    <property type="component" value="Segment"/>
</dbReference>
<keyword evidence="1" id="KW-0547">Nucleotide-binding</keyword>
<evidence type="ECO:0000313" key="7">
    <source>
        <dbReference type="Proteomes" id="UP001321479"/>
    </source>
</evidence>
<keyword evidence="2" id="KW-0378">Hydrolase</keyword>
<dbReference type="Gene3D" id="3.40.50.300">
    <property type="entry name" value="P-loop containing nucleotide triphosphate hydrolases"/>
    <property type="match status" value="2"/>
</dbReference>
<dbReference type="PANTHER" id="PTHR45626">
    <property type="entry name" value="TRANSCRIPTION TERMINATION FACTOR 2-RELATED"/>
    <property type="match status" value="1"/>
</dbReference>
<evidence type="ECO:0000256" key="3">
    <source>
        <dbReference type="ARBA" id="ARBA00022840"/>
    </source>
</evidence>
<organism evidence="6 7">
    <name type="scientific">Cotonvirus japonicus</name>
    <dbReference type="NCBI Taxonomy" id="2811091"/>
    <lineage>
        <taxon>Viruses</taxon>
        <taxon>Varidnaviria</taxon>
        <taxon>Bamfordvirae</taxon>
        <taxon>Nucleocytoviricota</taxon>
        <taxon>Megaviricetes</taxon>
        <taxon>Imitervirales</taxon>
        <taxon>Mimiviridae</taxon>
        <taxon>Megamimivirinae</taxon>
        <taxon>Cotonvirus</taxon>
        <taxon>Cotonvirus japonicum</taxon>
    </lineage>
</organism>
<dbReference type="EMBL" id="AP024483">
    <property type="protein sequence ID" value="BCS83337.1"/>
    <property type="molecule type" value="Genomic_DNA"/>
</dbReference>
<evidence type="ECO:0000259" key="4">
    <source>
        <dbReference type="PROSITE" id="PS51192"/>
    </source>
</evidence>
<reference evidence="6 7" key="1">
    <citation type="submission" date="2021-02" db="EMBL/GenBank/DDBJ databases">
        <title>Cotonvirus japonicus, which uses Golgi apparatus of host cells for its virion factory, phylogenetically links tailed tupanvirus and icosahedral mimivirus.</title>
        <authorList>
            <person name="Takahashi H."/>
            <person name="Fukaya S."/>
            <person name="Song C."/>
            <person name="Murata K."/>
            <person name="Takemura M."/>
        </authorList>
    </citation>
    <scope>NUCLEOTIDE SEQUENCE [LARGE SCALE GENOMIC DNA]</scope>
</reference>
<evidence type="ECO:0000256" key="1">
    <source>
        <dbReference type="ARBA" id="ARBA00022741"/>
    </source>
</evidence>
<evidence type="ECO:0000259" key="5">
    <source>
        <dbReference type="PROSITE" id="PS51194"/>
    </source>
</evidence>
<dbReference type="InterPro" id="IPR000330">
    <property type="entry name" value="SNF2_N"/>
</dbReference>